<comment type="caution">
    <text evidence="2">The sequence shown here is derived from an EMBL/GenBank/DDBJ whole genome shotgun (WGS) entry which is preliminary data.</text>
</comment>
<dbReference type="Proteomes" id="UP001597342">
    <property type="component" value="Unassembled WGS sequence"/>
</dbReference>
<keyword evidence="3" id="KW-1185">Reference proteome</keyword>
<dbReference type="Pfam" id="PF10137">
    <property type="entry name" value="CAP12-PCTIR_TIR"/>
    <property type="match status" value="1"/>
</dbReference>
<protein>
    <submittedName>
        <fullName evidence="2">TIR domain-containing protein</fullName>
    </submittedName>
</protein>
<proteinExistence type="predicted"/>
<dbReference type="InterPro" id="IPR019302">
    <property type="entry name" value="CAP12/PCTIR_TIR_dom"/>
</dbReference>
<feature type="domain" description="CD-NTase-associated protein 12/Pycsar effector protein TIR" evidence="1">
    <location>
        <begin position="5"/>
        <end position="125"/>
    </location>
</feature>
<gene>
    <name evidence="2" type="ORF">ACFSJE_00580</name>
</gene>
<evidence type="ECO:0000313" key="3">
    <source>
        <dbReference type="Proteomes" id="UP001597342"/>
    </source>
</evidence>
<name>A0ABW4XUQ6_9FLAO</name>
<organism evidence="2 3">
    <name type="scientific">Flagellimonas iocasae</name>
    <dbReference type="NCBI Taxonomy" id="2055905"/>
    <lineage>
        <taxon>Bacteria</taxon>
        <taxon>Pseudomonadati</taxon>
        <taxon>Bacteroidota</taxon>
        <taxon>Flavobacteriia</taxon>
        <taxon>Flavobacteriales</taxon>
        <taxon>Flavobacteriaceae</taxon>
        <taxon>Flagellimonas</taxon>
    </lineage>
</organism>
<sequence length="357" mass="40574">MIKPRVFIGSSVERLNIAYSIQENLEKDCESTVWTQGIFDLSKSTLTSLIDALKRFNYAIFVFHPDDMAKIRSKNYSVVRDNLIFELGLFMGQLGQENVFFLIPESSAELHLPTDLLGITPGTYNSSRSDGNLNAALGPFCNKVRVVFDNFVYLSLEGFESEPNKAKEIVLKKPLGWEYKLAFVLLESKISVIDKTYEDIENELVIQNKKSISGDDFFDWFKDLLTNYQSYIQLFVKCLKSLQESFGPPGKPGKPNEIKKSVDNLIKVCDNLIGFEKELLSFSPPEELFKVKSKVKGASRSLIIDPLKDLQSRLEQVINQLDEKTEKVDNSVKITLTPVLPKEVLTVVDDFRKFRGL</sequence>
<evidence type="ECO:0000313" key="2">
    <source>
        <dbReference type="EMBL" id="MFD2098246.1"/>
    </source>
</evidence>
<reference evidence="3" key="1">
    <citation type="journal article" date="2019" name="Int. J. Syst. Evol. Microbiol.">
        <title>The Global Catalogue of Microorganisms (GCM) 10K type strain sequencing project: providing services to taxonomists for standard genome sequencing and annotation.</title>
        <authorList>
            <consortium name="The Broad Institute Genomics Platform"/>
            <consortium name="The Broad Institute Genome Sequencing Center for Infectious Disease"/>
            <person name="Wu L."/>
            <person name="Ma J."/>
        </authorList>
    </citation>
    <scope>NUCLEOTIDE SEQUENCE [LARGE SCALE GENOMIC DNA]</scope>
    <source>
        <strain evidence="3">JCM 3389</strain>
    </source>
</reference>
<dbReference type="RefSeq" id="WP_379829014.1">
    <property type="nucleotide sequence ID" value="NZ_JBHUHU010000001.1"/>
</dbReference>
<dbReference type="EMBL" id="JBHUHU010000001">
    <property type="protein sequence ID" value="MFD2098246.1"/>
    <property type="molecule type" value="Genomic_DNA"/>
</dbReference>
<evidence type="ECO:0000259" key="1">
    <source>
        <dbReference type="Pfam" id="PF10137"/>
    </source>
</evidence>
<accession>A0ABW4XUQ6</accession>